<feature type="transmembrane region" description="Helical" evidence="7">
    <location>
        <begin position="172"/>
        <end position="189"/>
    </location>
</feature>
<organism evidence="8 9">
    <name type="scientific">Oceanobacillus locisalsi</name>
    <dbReference type="NCBI Taxonomy" id="546107"/>
    <lineage>
        <taxon>Bacteria</taxon>
        <taxon>Bacillati</taxon>
        <taxon>Bacillota</taxon>
        <taxon>Bacilli</taxon>
        <taxon>Bacillales</taxon>
        <taxon>Bacillaceae</taxon>
        <taxon>Oceanobacillus</taxon>
    </lineage>
</organism>
<feature type="transmembrane region" description="Helical" evidence="7">
    <location>
        <begin position="49"/>
        <end position="69"/>
    </location>
</feature>
<feature type="transmembrane region" description="Helical" evidence="7">
    <location>
        <begin position="102"/>
        <end position="121"/>
    </location>
</feature>
<dbReference type="Proteomes" id="UP001597041">
    <property type="component" value="Unassembled WGS sequence"/>
</dbReference>
<dbReference type="Pfam" id="PF00860">
    <property type="entry name" value="Xan_ur_permease"/>
    <property type="match status" value="1"/>
</dbReference>
<keyword evidence="9" id="KW-1185">Reference proteome</keyword>
<comment type="caution">
    <text evidence="8">The sequence shown here is derived from an EMBL/GenBank/DDBJ whole genome shotgun (WGS) entry which is preliminary data.</text>
</comment>
<keyword evidence="6 7" id="KW-0472">Membrane</keyword>
<feature type="transmembrane region" description="Helical" evidence="7">
    <location>
        <begin position="315"/>
        <end position="334"/>
    </location>
</feature>
<feature type="transmembrane region" description="Helical" evidence="7">
    <location>
        <begin position="133"/>
        <end position="150"/>
    </location>
</feature>
<keyword evidence="4 7" id="KW-0812">Transmembrane</keyword>
<protein>
    <submittedName>
        <fullName evidence="8">NCS2 family permease</fullName>
    </submittedName>
</protein>
<comment type="subcellular location">
    <subcellularLocation>
        <location evidence="1">Membrane</location>
        <topology evidence="1">Multi-pass membrane protein</topology>
    </subcellularLocation>
</comment>
<keyword evidence="5 7" id="KW-1133">Transmembrane helix</keyword>
<dbReference type="InterPro" id="IPR045018">
    <property type="entry name" value="Azg-like"/>
</dbReference>
<feature type="transmembrane region" description="Helical" evidence="7">
    <location>
        <begin position="21"/>
        <end position="43"/>
    </location>
</feature>
<comment type="similarity">
    <text evidence="2">Belongs to the nucleobase:cation symporter-2 (NCS2) (TC 2.A.40) family. Azg-like subfamily.</text>
</comment>
<dbReference type="PANTHER" id="PTHR43337">
    <property type="entry name" value="XANTHINE/URACIL PERMEASE C887.17-RELATED"/>
    <property type="match status" value="1"/>
</dbReference>
<dbReference type="PANTHER" id="PTHR43337:SF2">
    <property type="entry name" value="XANTHINE_URACIL PERMEASE"/>
    <property type="match status" value="1"/>
</dbReference>
<name>A0ABW3NMU1_9BACI</name>
<feature type="transmembrane region" description="Helical" evidence="7">
    <location>
        <begin position="76"/>
        <end position="96"/>
    </location>
</feature>
<evidence type="ECO:0000256" key="6">
    <source>
        <dbReference type="ARBA" id="ARBA00023136"/>
    </source>
</evidence>
<feature type="transmembrane region" description="Helical" evidence="7">
    <location>
        <begin position="278"/>
        <end position="295"/>
    </location>
</feature>
<sequence length="430" mass="46341">MKHLKQYYRLHDQGTSVKQEVISGVTAFLAAVYIVAVNSTILADAGIPLEGAIIATILTSLIGCLIMGFYANAPVVLMPAMGINAMFTFTFVHGIGMHWQEALAIVFIAGLLFMVIAFTKLADLFNKAIPETMKHAVTAGIGLLLTFIGLEKGGLIEANPETFVQLSALSDPLPLATLLTFLVAMVLFVRNVPGHFLWAIICGVFIGKLLGVETEQKMVNASLSRYGDVFFQMDFTNMWTITFWTSVFAMTMVLTFENIGLISGYMSMLQRSDKTKRVLQASSISAMSSGVFGTSPTIATAETTAGISAGGRTGLSSLTTGILFGLTLFALPLISHITDNAIAPILLILGGIMMRSLANISFDSILNWFPAYLTIAFIPLTHSIADGIAFGFVAYPLLHILAGKKKKVNKTMYVIGSLFLIHLILTALAF</sequence>
<keyword evidence="3" id="KW-0813">Transport</keyword>
<feature type="transmembrane region" description="Helical" evidence="7">
    <location>
        <begin position="372"/>
        <end position="398"/>
    </location>
</feature>
<evidence type="ECO:0000256" key="5">
    <source>
        <dbReference type="ARBA" id="ARBA00022989"/>
    </source>
</evidence>
<evidence type="ECO:0000313" key="8">
    <source>
        <dbReference type="EMBL" id="MFD1068260.1"/>
    </source>
</evidence>
<dbReference type="InterPro" id="IPR006043">
    <property type="entry name" value="NCS2"/>
</dbReference>
<evidence type="ECO:0000256" key="4">
    <source>
        <dbReference type="ARBA" id="ARBA00022692"/>
    </source>
</evidence>
<evidence type="ECO:0000256" key="1">
    <source>
        <dbReference type="ARBA" id="ARBA00004141"/>
    </source>
</evidence>
<evidence type="ECO:0000256" key="3">
    <source>
        <dbReference type="ARBA" id="ARBA00022448"/>
    </source>
</evidence>
<feature type="transmembrane region" description="Helical" evidence="7">
    <location>
        <begin position="241"/>
        <end position="266"/>
    </location>
</feature>
<feature type="transmembrane region" description="Helical" evidence="7">
    <location>
        <begin position="341"/>
        <end position="360"/>
    </location>
</feature>
<accession>A0ABW3NMU1</accession>
<feature type="transmembrane region" description="Helical" evidence="7">
    <location>
        <begin position="410"/>
        <end position="429"/>
    </location>
</feature>
<reference evidence="9" key="1">
    <citation type="journal article" date="2019" name="Int. J. Syst. Evol. Microbiol.">
        <title>The Global Catalogue of Microorganisms (GCM) 10K type strain sequencing project: providing services to taxonomists for standard genome sequencing and annotation.</title>
        <authorList>
            <consortium name="The Broad Institute Genomics Platform"/>
            <consortium name="The Broad Institute Genome Sequencing Center for Infectious Disease"/>
            <person name="Wu L."/>
            <person name="Ma J."/>
        </authorList>
    </citation>
    <scope>NUCLEOTIDE SEQUENCE [LARGE SCALE GENOMIC DNA]</scope>
    <source>
        <strain evidence="9">CCUG 56608</strain>
    </source>
</reference>
<gene>
    <name evidence="8" type="ORF">ACFQ19_19905</name>
</gene>
<evidence type="ECO:0000313" key="9">
    <source>
        <dbReference type="Proteomes" id="UP001597041"/>
    </source>
</evidence>
<dbReference type="RefSeq" id="WP_379594585.1">
    <property type="nucleotide sequence ID" value="NZ_JBHTKK010000045.1"/>
</dbReference>
<proteinExistence type="inferred from homology"/>
<evidence type="ECO:0000256" key="2">
    <source>
        <dbReference type="ARBA" id="ARBA00005697"/>
    </source>
</evidence>
<evidence type="ECO:0000256" key="7">
    <source>
        <dbReference type="SAM" id="Phobius"/>
    </source>
</evidence>
<feature type="transmembrane region" description="Helical" evidence="7">
    <location>
        <begin position="196"/>
        <end position="212"/>
    </location>
</feature>
<dbReference type="EMBL" id="JBHTKK010000045">
    <property type="protein sequence ID" value="MFD1068260.1"/>
    <property type="molecule type" value="Genomic_DNA"/>
</dbReference>